<comment type="caution">
    <text evidence="1">The sequence shown here is derived from an EMBL/GenBank/DDBJ whole genome shotgun (WGS) entry which is preliminary data.</text>
</comment>
<sequence length="76" mass="8686">MFDTSEAHLSDAVYFSELGEVSQAVTARPRNVKILKWEDIKNEQQETREREPPAAEVAAPRKITKTKEGGKTMYYL</sequence>
<evidence type="ECO:0000313" key="1">
    <source>
        <dbReference type="EMBL" id="KAI8561398.1"/>
    </source>
</evidence>
<keyword evidence="2" id="KW-1185">Reference proteome</keyword>
<name>A0ACC0P9I1_RHOML</name>
<proteinExistence type="predicted"/>
<dbReference type="EMBL" id="CM046391">
    <property type="protein sequence ID" value="KAI8561398.1"/>
    <property type="molecule type" value="Genomic_DNA"/>
</dbReference>
<dbReference type="Proteomes" id="UP001062846">
    <property type="component" value="Chromosome 4"/>
</dbReference>
<reference evidence="1" key="1">
    <citation type="submission" date="2022-02" db="EMBL/GenBank/DDBJ databases">
        <title>Plant Genome Project.</title>
        <authorList>
            <person name="Zhang R.-G."/>
        </authorList>
    </citation>
    <scope>NUCLEOTIDE SEQUENCE</scope>
    <source>
        <strain evidence="1">AT1</strain>
    </source>
</reference>
<organism evidence="1 2">
    <name type="scientific">Rhododendron molle</name>
    <name type="common">Chinese azalea</name>
    <name type="synonym">Azalea mollis</name>
    <dbReference type="NCBI Taxonomy" id="49168"/>
    <lineage>
        <taxon>Eukaryota</taxon>
        <taxon>Viridiplantae</taxon>
        <taxon>Streptophyta</taxon>
        <taxon>Embryophyta</taxon>
        <taxon>Tracheophyta</taxon>
        <taxon>Spermatophyta</taxon>
        <taxon>Magnoliopsida</taxon>
        <taxon>eudicotyledons</taxon>
        <taxon>Gunneridae</taxon>
        <taxon>Pentapetalae</taxon>
        <taxon>asterids</taxon>
        <taxon>Ericales</taxon>
        <taxon>Ericaceae</taxon>
        <taxon>Ericoideae</taxon>
        <taxon>Rhodoreae</taxon>
        <taxon>Rhododendron</taxon>
    </lineage>
</organism>
<gene>
    <name evidence="1" type="ORF">RHMOL_Rhmol04G0336200</name>
</gene>
<accession>A0ACC0P9I1</accession>
<protein>
    <submittedName>
        <fullName evidence="1">Uncharacterized protein</fullName>
    </submittedName>
</protein>
<evidence type="ECO:0000313" key="2">
    <source>
        <dbReference type="Proteomes" id="UP001062846"/>
    </source>
</evidence>